<comment type="caution">
    <text evidence="2">The sequence shown here is derived from an EMBL/GenBank/DDBJ whole genome shotgun (WGS) entry which is preliminary data.</text>
</comment>
<dbReference type="STRING" id="1194695.A0A5A7V4K2"/>
<gene>
    <name evidence="2" type="ORF">E6C27_scaffold749G001020</name>
</gene>
<dbReference type="SUPFAM" id="SSF56672">
    <property type="entry name" value="DNA/RNA polymerases"/>
    <property type="match status" value="1"/>
</dbReference>
<dbReference type="AlphaFoldDB" id="A0A5A7V4K2"/>
<protein>
    <submittedName>
        <fullName evidence="2">Ty3-gypsy retrotransposon protein</fullName>
    </submittedName>
</protein>
<dbReference type="InterPro" id="IPR043502">
    <property type="entry name" value="DNA/RNA_pol_sf"/>
</dbReference>
<accession>A0A5A7V4K2</accession>
<evidence type="ECO:0000259" key="1">
    <source>
        <dbReference type="Pfam" id="PF17919"/>
    </source>
</evidence>
<dbReference type="Proteomes" id="UP000321393">
    <property type="component" value="Unassembled WGS sequence"/>
</dbReference>
<evidence type="ECO:0000313" key="3">
    <source>
        <dbReference type="Proteomes" id="UP000321393"/>
    </source>
</evidence>
<organism evidence="2 3">
    <name type="scientific">Cucumis melo var. makuwa</name>
    <name type="common">Oriental melon</name>
    <dbReference type="NCBI Taxonomy" id="1194695"/>
    <lineage>
        <taxon>Eukaryota</taxon>
        <taxon>Viridiplantae</taxon>
        <taxon>Streptophyta</taxon>
        <taxon>Embryophyta</taxon>
        <taxon>Tracheophyta</taxon>
        <taxon>Spermatophyta</taxon>
        <taxon>Magnoliopsida</taxon>
        <taxon>eudicotyledons</taxon>
        <taxon>Gunneridae</taxon>
        <taxon>Pentapetalae</taxon>
        <taxon>rosids</taxon>
        <taxon>fabids</taxon>
        <taxon>Cucurbitales</taxon>
        <taxon>Cucurbitaceae</taxon>
        <taxon>Benincaseae</taxon>
        <taxon>Cucumis</taxon>
    </lineage>
</organism>
<proteinExistence type="predicted"/>
<dbReference type="EMBL" id="SSTE01004817">
    <property type="protein sequence ID" value="KAA0061406.1"/>
    <property type="molecule type" value="Genomic_DNA"/>
</dbReference>
<feature type="domain" description="Reverse transcriptase/retrotransposon-derived protein RNase H-like" evidence="1">
    <location>
        <begin position="103"/>
        <end position="153"/>
    </location>
</feature>
<reference evidence="2 3" key="1">
    <citation type="submission" date="2019-08" db="EMBL/GenBank/DDBJ databases">
        <title>Draft genome sequences of two oriental melons (Cucumis melo L. var makuwa).</title>
        <authorList>
            <person name="Kwon S.-Y."/>
        </authorList>
    </citation>
    <scope>NUCLEOTIDE SEQUENCE [LARGE SCALE GENOMIC DNA]</scope>
    <source>
        <strain evidence="3">cv. SW 3</strain>
        <tissue evidence="2">Leaf</tissue>
    </source>
</reference>
<evidence type="ECO:0000313" key="2">
    <source>
        <dbReference type="EMBL" id="KAA0061406.1"/>
    </source>
</evidence>
<name>A0A5A7V4K2_CUCMM</name>
<sequence length="244" mass="26678">MGFLELKEIIATLILTCDFTVRIRLSKSLDYIVLGVPSGHRRPDFVPTGSHVARVQERVEAEVKTRASWRATRSHVVSKDGASVDPANIEAVTSCPRPFTVSEACEDSFHSLKQKLVTAPILTVADALRSFVIYSDASKKGLGCVLMQQGKTNAVADALNRKVSHSTTLITKHAPFHRDLERVEIAVSVGAVTSQLAQLLVQSTLRLKIIVAQHNGSYLVEKRRLAEIGQANEFSTSSDDGLLF</sequence>
<dbReference type="InterPro" id="IPR041577">
    <property type="entry name" value="RT_RNaseH_2"/>
</dbReference>
<dbReference type="PANTHER" id="PTHR34072">
    <property type="entry name" value="ENZYMATIC POLYPROTEIN-RELATED"/>
    <property type="match status" value="1"/>
</dbReference>
<dbReference type="OrthoDB" id="1304586at2759"/>
<dbReference type="PANTHER" id="PTHR34072:SF52">
    <property type="entry name" value="RIBONUCLEASE H"/>
    <property type="match status" value="1"/>
</dbReference>
<dbReference type="Pfam" id="PF17919">
    <property type="entry name" value="RT_RNaseH_2"/>
    <property type="match status" value="1"/>
</dbReference>